<evidence type="ECO:0000259" key="5">
    <source>
        <dbReference type="Pfam" id="PF02902"/>
    </source>
</evidence>
<proteinExistence type="inferred from homology"/>
<protein>
    <recommendedName>
        <fullName evidence="5">Ubiquitin-like protease family profile domain-containing protein</fullName>
    </recommendedName>
</protein>
<name>A0A8S9QPU2_BRACR</name>
<dbReference type="InterPro" id="IPR003653">
    <property type="entry name" value="Peptidase_C48_C"/>
</dbReference>
<evidence type="ECO:0000313" key="6">
    <source>
        <dbReference type="EMBL" id="KAF3541882.1"/>
    </source>
</evidence>
<accession>A0A8S9QPU2</accession>
<dbReference type="SUPFAM" id="SSF54001">
    <property type="entry name" value="Cysteine proteinases"/>
    <property type="match status" value="1"/>
</dbReference>
<comment type="similarity">
    <text evidence="1">Belongs to the peptidase C48 family.</text>
</comment>
<sequence>MEAVEKKVGITKNETASNDLQITTSSPPKRVHEPVISTKTSPKITEKRITRQSSESVNEVKAGQNDAQEPSSSKELSLVIAKEHEVKPPEQSGESSILVLYKGVPTVSDLQQGDARRVGQGYDPFAPVDKKMSKLLTDWVNLDPHEDLNVVMEPFVTMVPYLLVVCAGSGEQCVQHTLEPDTYERVTVGVPQCRAGDCGVFTLKYIGCHALGMSFPPEFCNKNAKAIREKMVLDIFKETPKCHEKENEDNDENMGTYDKQGS</sequence>
<keyword evidence="3" id="KW-0378">Hydrolase</keyword>
<feature type="region of interest" description="Disordered" evidence="4">
    <location>
        <begin position="1"/>
        <end position="74"/>
    </location>
</feature>
<comment type="caution">
    <text evidence="6">The sequence shown here is derived from an EMBL/GenBank/DDBJ whole genome shotgun (WGS) entry which is preliminary data.</text>
</comment>
<feature type="domain" description="Ubiquitin-like protease family profile" evidence="5">
    <location>
        <begin position="148"/>
        <end position="238"/>
    </location>
</feature>
<feature type="region of interest" description="Disordered" evidence="4">
    <location>
        <begin position="243"/>
        <end position="262"/>
    </location>
</feature>
<dbReference type="GO" id="GO:0008234">
    <property type="term" value="F:cysteine-type peptidase activity"/>
    <property type="evidence" value="ECO:0007669"/>
    <property type="project" value="InterPro"/>
</dbReference>
<keyword evidence="2" id="KW-0645">Protease</keyword>
<feature type="compositionally biased region" description="Polar residues" evidence="4">
    <location>
        <begin position="65"/>
        <end position="74"/>
    </location>
</feature>
<dbReference type="AlphaFoldDB" id="A0A8S9QPU2"/>
<organism evidence="6 7">
    <name type="scientific">Brassica cretica</name>
    <name type="common">Mustard</name>
    <dbReference type="NCBI Taxonomy" id="69181"/>
    <lineage>
        <taxon>Eukaryota</taxon>
        <taxon>Viridiplantae</taxon>
        <taxon>Streptophyta</taxon>
        <taxon>Embryophyta</taxon>
        <taxon>Tracheophyta</taxon>
        <taxon>Spermatophyta</taxon>
        <taxon>Magnoliopsida</taxon>
        <taxon>eudicotyledons</taxon>
        <taxon>Gunneridae</taxon>
        <taxon>Pentapetalae</taxon>
        <taxon>rosids</taxon>
        <taxon>malvids</taxon>
        <taxon>Brassicales</taxon>
        <taxon>Brassicaceae</taxon>
        <taxon>Brassiceae</taxon>
        <taxon>Brassica</taxon>
    </lineage>
</organism>
<dbReference type="Gene3D" id="3.40.395.10">
    <property type="entry name" value="Adenoviral Proteinase, Chain A"/>
    <property type="match status" value="1"/>
</dbReference>
<evidence type="ECO:0000256" key="2">
    <source>
        <dbReference type="ARBA" id="ARBA00022670"/>
    </source>
</evidence>
<gene>
    <name evidence="6" type="ORF">F2Q69_00023842</name>
</gene>
<dbReference type="Proteomes" id="UP000712600">
    <property type="component" value="Unassembled WGS sequence"/>
</dbReference>
<dbReference type="Pfam" id="PF02902">
    <property type="entry name" value="Peptidase_C48"/>
    <property type="match status" value="1"/>
</dbReference>
<dbReference type="GO" id="GO:0006508">
    <property type="term" value="P:proteolysis"/>
    <property type="evidence" value="ECO:0007669"/>
    <property type="project" value="UniProtKB-KW"/>
</dbReference>
<evidence type="ECO:0000313" key="7">
    <source>
        <dbReference type="Proteomes" id="UP000712600"/>
    </source>
</evidence>
<dbReference type="InterPro" id="IPR038765">
    <property type="entry name" value="Papain-like_cys_pep_sf"/>
</dbReference>
<evidence type="ECO:0000256" key="3">
    <source>
        <dbReference type="ARBA" id="ARBA00022801"/>
    </source>
</evidence>
<feature type="compositionally biased region" description="Polar residues" evidence="4">
    <location>
        <begin position="12"/>
        <end position="27"/>
    </location>
</feature>
<reference evidence="6" key="1">
    <citation type="submission" date="2019-12" db="EMBL/GenBank/DDBJ databases">
        <title>Genome sequencing and annotation of Brassica cretica.</title>
        <authorList>
            <person name="Studholme D.J."/>
            <person name="Sarris P."/>
        </authorList>
    </citation>
    <scope>NUCLEOTIDE SEQUENCE</scope>
    <source>
        <strain evidence="6">PFS-109/04</strain>
        <tissue evidence="6">Leaf</tissue>
    </source>
</reference>
<dbReference type="EMBL" id="QGKX02001290">
    <property type="protein sequence ID" value="KAF3541882.1"/>
    <property type="molecule type" value="Genomic_DNA"/>
</dbReference>
<evidence type="ECO:0000256" key="1">
    <source>
        <dbReference type="ARBA" id="ARBA00005234"/>
    </source>
</evidence>
<evidence type="ECO:0000256" key="4">
    <source>
        <dbReference type="SAM" id="MobiDB-lite"/>
    </source>
</evidence>